<dbReference type="GO" id="GO:0005886">
    <property type="term" value="C:plasma membrane"/>
    <property type="evidence" value="ECO:0007669"/>
    <property type="project" value="TreeGrafter"/>
</dbReference>
<evidence type="ECO:0000256" key="3">
    <source>
        <dbReference type="SAM" id="MobiDB-lite"/>
    </source>
</evidence>
<evidence type="ECO:0000256" key="4">
    <source>
        <dbReference type="SAM" id="SignalP"/>
    </source>
</evidence>
<comment type="caution">
    <text evidence="6">The sequence shown here is derived from an EMBL/GenBank/DDBJ whole genome shotgun (WGS) entry which is preliminary data.</text>
</comment>
<dbReference type="AlphaFoldDB" id="A0A9Q0CT51"/>
<dbReference type="PROSITE" id="PS51485">
    <property type="entry name" value="PHYTOCYANIN"/>
    <property type="match status" value="1"/>
</dbReference>
<protein>
    <recommendedName>
        <fullName evidence="5">Phytocyanin domain-containing protein</fullName>
    </recommendedName>
</protein>
<feature type="compositionally biased region" description="Low complexity" evidence="3">
    <location>
        <begin position="142"/>
        <end position="151"/>
    </location>
</feature>
<dbReference type="PANTHER" id="PTHR33021">
    <property type="entry name" value="BLUE COPPER PROTEIN"/>
    <property type="match status" value="1"/>
</dbReference>
<evidence type="ECO:0000313" key="6">
    <source>
        <dbReference type="EMBL" id="KAJ1699685.1"/>
    </source>
</evidence>
<dbReference type="SUPFAM" id="SSF49503">
    <property type="entry name" value="Cupredoxins"/>
    <property type="match status" value="1"/>
</dbReference>
<keyword evidence="2" id="KW-0325">Glycoprotein</keyword>
<organism evidence="6 7">
    <name type="scientific">Rhynchospora breviuscula</name>
    <dbReference type="NCBI Taxonomy" id="2022672"/>
    <lineage>
        <taxon>Eukaryota</taxon>
        <taxon>Viridiplantae</taxon>
        <taxon>Streptophyta</taxon>
        <taxon>Embryophyta</taxon>
        <taxon>Tracheophyta</taxon>
        <taxon>Spermatophyta</taxon>
        <taxon>Magnoliopsida</taxon>
        <taxon>Liliopsida</taxon>
        <taxon>Poales</taxon>
        <taxon>Cyperaceae</taxon>
        <taxon>Cyperoideae</taxon>
        <taxon>Rhynchosporeae</taxon>
        <taxon>Rhynchospora</taxon>
    </lineage>
</organism>
<proteinExistence type="predicted"/>
<dbReference type="Proteomes" id="UP001151287">
    <property type="component" value="Unassembled WGS sequence"/>
</dbReference>
<evidence type="ECO:0000313" key="7">
    <source>
        <dbReference type="Proteomes" id="UP001151287"/>
    </source>
</evidence>
<evidence type="ECO:0000256" key="2">
    <source>
        <dbReference type="ARBA" id="ARBA00023180"/>
    </source>
</evidence>
<evidence type="ECO:0000256" key="1">
    <source>
        <dbReference type="ARBA" id="ARBA00023157"/>
    </source>
</evidence>
<reference evidence="6" key="1">
    <citation type="journal article" date="2022" name="Cell">
        <title>Repeat-based holocentromeres influence genome architecture and karyotype evolution.</title>
        <authorList>
            <person name="Hofstatter P.G."/>
            <person name="Thangavel G."/>
            <person name="Lux T."/>
            <person name="Neumann P."/>
            <person name="Vondrak T."/>
            <person name="Novak P."/>
            <person name="Zhang M."/>
            <person name="Costa L."/>
            <person name="Castellani M."/>
            <person name="Scott A."/>
            <person name="Toegelov H."/>
            <person name="Fuchs J."/>
            <person name="Mata-Sucre Y."/>
            <person name="Dias Y."/>
            <person name="Vanzela A.L.L."/>
            <person name="Huettel B."/>
            <person name="Almeida C.C.S."/>
            <person name="Simkova H."/>
            <person name="Souza G."/>
            <person name="Pedrosa-Harand A."/>
            <person name="Macas J."/>
            <person name="Mayer K.F.X."/>
            <person name="Houben A."/>
            <person name="Marques A."/>
        </authorList>
    </citation>
    <scope>NUCLEOTIDE SEQUENCE</scope>
    <source>
        <strain evidence="6">RhyBre1mFocal</strain>
    </source>
</reference>
<dbReference type="PANTHER" id="PTHR33021:SF289">
    <property type="entry name" value="EARLY NODULIN-LIKE PROTEIN 5-RELATED"/>
    <property type="match status" value="1"/>
</dbReference>
<dbReference type="FunFam" id="2.60.40.420:FF:000034">
    <property type="entry name" value="Cupredoxin superfamily protein"/>
    <property type="match status" value="1"/>
</dbReference>
<evidence type="ECO:0000259" key="5">
    <source>
        <dbReference type="PROSITE" id="PS51485"/>
    </source>
</evidence>
<dbReference type="InterPro" id="IPR039391">
    <property type="entry name" value="Phytocyanin-like"/>
</dbReference>
<dbReference type="Pfam" id="PF02298">
    <property type="entry name" value="Cu_bind_like"/>
    <property type="match status" value="1"/>
</dbReference>
<feature type="chain" id="PRO_5040320393" description="Phytocyanin domain-containing protein" evidence="4">
    <location>
        <begin position="23"/>
        <end position="176"/>
    </location>
</feature>
<accession>A0A9Q0CT51</accession>
<feature type="domain" description="Phytocyanin" evidence="5">
    <location>
        <begin position="23"/>
        <end position="123"/>
    </location>
</feature>
<feature type="region of interest" description="Disordered" evidence="3">
    <location>
        <begin position="124"/>
        <end position="158"/>
    </location>
</feature>
<dbReference type="GO" id="GO:0009055">
    <property type="term" value="F:electron transfer activity"/>
    <property type="evidence" value="ECO:0007669"/>
    <property type="project" value="InterPro"/>
</dbReference>
<gene>
    <name evidence="6" type="ORF">LUZ63_008197</name>
</gene>
<keyword evidence="7" id="KW-1185">Reference proteome</keyword>
<sequence>MAGRMNLVVLFVVIVCCGGVRAVVFEVGGSEGWVVPSEGDMYRHWISDKIFQVGDIIRFRYKNDSVFIVSQEDYESCITSSPVLTYRSGDSSYRFQWSGTFYIISGKSGHCVLGQKIAINVTPSPSNAHSDRNIHVRRSVTRSRSSSSSSSAFHHSHADPVPELSLFTKKRTIFRS</sequence>
<name>A0A9Q0CT51_9POAL</name>
<dbReference type="Gene3D" id="2.60.40.420">
    <property type="entry name" value="Cupredoxins - blue copper proteins"/>
    <property type="match status" value="1"/>
</dbReference>
<dbReference type="InterPro" id="IPR003245">
    <property type="entry name" value="Phytocyanin_dom"/>
</dbReference>
<keyword evidence="1" id="KW-1015">Disulfide bond</keyword>
<dbReference type="EMBL" id="JAMQYH010000002">
    <property type="protein sequence ID" value="KAJ1699685.1"/>
    <property type="molecule type" value="Genomic_DNA"/>
</dbReference>
<dbReference type="InterPro" id="IPR008972">
    <property type="entry name" value="Cupredoxin"/>
</dbReference>
<feature type="signal peptide" evidence="4">
    <location>
        <begin position="1"/>
        <end position="22"/>
    </location>
</feature>
<dbReference type="OrthoDB" id="959565at2759"/>
<keyword evidence="4" id="KW-0732">Signal</keyword>